<evidence type="ECO:0000256" key="4">
    <source>
        <dbReference type="ARBA" id="ARBA00023235"/>
    </source>
</evidence>
<keyword evidence="4 7" id="KW-0413">Isomerase</keyword>
<name>A0A2Z6IM69_ACIFI</name>
<dbReference type="EC" id="5.4.99.-" evidence="7"/>
<dbReference type="PANTHER" id="PTHR47683">
    <property type="entry name" value="PSEUDOURIDINE SYNTHASE FAMILY PROTEIN-RELATED"/>
    <property type="match status" value="1"/>
</dbReference>
<dbReference type="FunFam" id="3.30.70.580:FF:000009">
    <property type="entry name" value="Pseudouridine synthase"/>
    <property type="match status" value="1"/>
</dbReference>
<keyword evidence="3" id="KW-0694">RNA-binding</keyword>
<dbReference type="InterPro" id="IPR020103">
    <property type="entry name" value="PsdUridine_synth_cat_dom_sf"/>
</dbReference>
<dbReference type="GO" id="GO:0005829">
    <property type="term" value="C:cytosol"/>
    <property type="evidence" value="ECO:0007669"/>
    <property type="project" value="UniProtKB-ARBA"/>
</dbReference>
<evidence type="ECO:0000256" key="5">
    <source>
        <dbReference type="ARBA" id="ARBA00036944"/>
    </source>
</evidence>
<evidence type="ECO:0000256" key="2">
    <source>
        <dbReference type="ARBA" id="ARBA00022552"/>
    </source>
</evidence>
<dbReference type="InterPro" id="IPR020094">
    <property type="entry name" value="TruA/RsuA/RluB/E/F_N"/>
</dbReference>
<dbReference type="InterPro" id="IPR002942">
    <property type="entry name" value="S4_RNA-bd"/>
</dbReference>
<evidence type="ECO:0000256" key="7">
    <source>
        <dbReference type="RuleBase" id="RU003887"/>
    </source>
</evidence>
<dbReference type="Pfam" id="PF00849">
    <property type="entry name" value="PseudoU_synth_2"/>
    <property type="match status" value="1"/>
</dbReference>
<dbReference type="GO" id="GO:0160139">
    <property type="term" value="F:23S rRNA pseudouridine(2605) synthase activity"/>
    <property type="evidence" value="ECO:0007669"/>
    <property type="project" value="UniProtKB-EC"/>
</dbReference>
<dbReference type="NCBIfam" id="TIGR00093">
    <property type="entry name" value="pseudouridine synthase"/>
    <property type="match status" value="1"/>
</dbReference>
<dbReference type="CDD" id="cd02556">
    <property type="entry name" value="PseudoU_synth_RluB"/>
    <property type="match status" value="1"/>
</dbReference>
<dbReference type="NCBIfam" id="NF007976">
    <property type="entry name" value="PRK10700.1"/>
    <property type="match status" value="1"/>
</dbReference>
<dbReference type="FunFam" id="3.10.290.10:FF:000003">
    <property type="entry name" value="Pseudouridine synthase"/>
    <property type="match status" value="1"/>
</dbReference>
<dbReference type="KEGG" id="afj:AFERRID_27640"/>
<dbReference type="Proteomes" id="UP000280188">
    <property type="component" value="Chromosome"/>
</dbReference>
<dbReference type="InterPro" id="IPR042092">
    <property type="entry name" value="PsdUridine_s_RsuA/RluB/E/F_cat"/>
</dbReference>
<dbReference type="CDD" id="cd00165">
    <property type="entry name" value="S4"/>
    <property type="match status" value="1"/>
</dbReference>
<dbReference type="Pfam" id="PF01479">
    <property type="entry name" value="S4"/>
    <property type="match status" value="1"/>
</dbReference>
<dbReference type="PROSITE" id="PS50889">
    <property type="entry name" value="S4"/>
    <property type="match status" value="1"/>
</dbReference>
<dbReference type="InterPro" id="IPR000748">
    <property type="entry name" value="PsdUridine_synth_RsuA/RluB/E/F"/>
</dbReference>
<dbReference type="SMART" id="SM00363">
    <property type="entry name" value="S4"/>
    <property type="match status" value="1"/>
</dbReference>
<dbReference type="GO" id="GO:0003723">
    <property type="term" value="F:RNA binding"/>
    <property type="evidence" value="ECO:0007669"/>
    <property type="project" value="UniProtKB-KW"/>
</dbReference>
<dbReference type="Gene3D" id="3.30.70.1560">
    <property type="entry name" value="Alpha-L RNA-binding motif"/>
    <property type="match status" value="1"/>
</dbReference>
<dbReference type="SUPFAM" id="SSF55120">
    <property type="entry name" value="Pseudouridine synthase"/>
    <property type="match status" value="1"/>
</dbReference>
<dbReference type="InterPro" id="IPR050343">
    <property type="entry name" value="RsuA_PseudoU_synthase"/>
</dbReference>
<dbReference type="GO" id="GO:0000455">
    <property type="term" value="P:enzyme-directed rRNA pseudouridine synthesis"/>
    <property type="evidence" value="ECO:0007669"/>
    <property type="project" value="UniProtKB-ARBA"/>
</dbReference>
<dbReference type="Gene3D" id="3.10.290.10">
    <property type="entry name" value="RNA-binding S4 domain"/>
    <property type="match status" value="1"/>
</dbReference>
<dbReference type="SUPFAM" id="SSF55174">
    <property type="entry name" value="Alpha-L RNA-binding motif"/>
    <property type="match status" value="1"/>
</dbReference>
<accession>A0A2Z6IM69</accession>
<evidence type="ECO:0000256" key="8">
    <source>
        <dbReference type="SAM" id="MobiDB-lite"/>
    </source>
</evidence>
<dbReference type="EMBL" id="AP018795">
    <property type="protein sequence ID" value="BBF66546.1"/>
    <property type="molecule type" value="Genomic_DNA"/>
</dbReference>
<protein>
    <recommendedName>
        <fullName evidence="7">Pseudouridine synthase</fullName>
        <ecNumber evidence="7">5.4.99.-</ecNumber>
    </recommendedName>
</protein>
<comment type="function">
    <text evidence="6">Responsible for synthesis of pseudouridine from uracil-2605 in 23S ribosomal RNA.</text>
</comment>
<comment type="catalytic activity">
    <reaction evidence="5">
        <text>uridine(2605) in 23S rRNA = pseudouridine(2605) in 23S rRNA</text>
        <dbReference type="Rhea" id="RHEA:42520"/>
        <dbReference type="Rhea" id="RHEA-COMP:10095"/>
        <dbReference type="Rhea" id="RHEA-COMP:10096"/>
        <dbReference type="ChEBI" id="CHEBI:65314"/>
        <dbReference type="ChEBI" id="CHEBI:65315"/>
        <dbReference type="EC" id="5.4.99.22"/>
    </reaction>
</comment>
<gene>
    <name evidence="9" type="ORF">AFERRID_27640</name>
</gene>
<dbReference type="InterPro" id="IPR006145">
    <property type="entry name" value="PsdUridine_synth_RsuA/RluA"/>
</dbReference>
<dbReference type="RefSeq" id="WP_113525887.1">
    <property type="nucleotide sequence ID" value="NZ_AP018795.1"/>
</dbReference>
<feature type="region of interest" description="Disordered" evidence="8">
    <location>
        <begin position="248"/>
        <end position="292"/>
    </location>
</feature>
<evidence type="ECO:0000313" key="10">
    <source>
        <dbReference type="Proteomes" id="UP000280188"/>
    </source>
</evidence>
<dbReference type="InterPro" id="IPR018496">
    <property type="entry name" value="PsdUridine_synth_RsuA/RluB_CS"/>
</dbReference>
<evidence type="ECO:0000256" key="3">
    <source>
        <dbReference type="ARBA" id="ARBA00022884"/>
    </source>
</evidence>
<reference evidence="9 10" key="1">
    <citation type="journal article" date="2018" name="Microbiol. Resour. Announc.">
        <title>Complete Genome Sequence of Acidithiobacillus ferridurans JCM 18981.</title>
        <authorList>
            <person name="Miyauchi T."/>
            <person name="Kouzuma A."/>
            <person name="Abe T."/>
            <person name="Watanabe K."/>
        </authorList>
    </citation>
    <scope>NUCLEOTIDE SEQUENCE [LARGE SCALE GENOMIC DNA]</scope>
    <source>
        <strain evidence="10">ATCC 33020 / DSM 29468 / JCM 18981 / 11Fe</strain>
    </source>
</reference>
<dbReference type="AlphaFoldDB" id="A0A2Z6IM69"/>
<evidence type="ECO:0000313" key="9">
    <source>
        <dbReference type="EMBL" id="BBF66546.1"/>
    </source>
</evidence>
<evidence type="ECO:0000256" key="1">
    <source>
        <dbReference type="ARBA" id="ARBA00008348"/>
    </source>
</evidence>
<dbReference type="Gene3D" id="3.30.70.580">
    <property type="entry name" value="Pseudouridine synthase I, catalytic domain, N-terminal subdomain"/>
    <property type="match status" value="1"/>
</dbReference>
<dbReference type="PROSITE" id="PS01149">
    <property type="entry name" value="PSI_RSU"/>
    <property type="match status" value="1"/>
</dbReference>
<dbReference type="FunFam" id="3.30.70.1560:FF:000001">
    <property type="entry name" value="Pseudouridine synthase"/>
    <property type="match status" value="1"/>
</dbReference>
<keyword evidence="2" id="KW-0698">rRNA processing</keyword>
<sequence>MDEKLQKVLARFGLGSRRLMEEWIAAGRVVVNGQPAKLGDRVTAQDKIAVDGEVLRVPSWVRPRLRVLRYHKPAGELTTRNDPAGRPTVFDRLPRLRGSRWIAVGRLDYNTEGLLLLTNDGDLANALMHPRAGIEREYAVRVLGEVSPERQARLLQGVVLEDGEAHFVTLQEAGGEGANRWYHVTLAEGRNREVRRLFEAVGLTVSRLIRVRYGVVEMPRLLKTGYFDELSDEERDALLASVQWVNPATPPSDSVERVTAPLPEARKNNRRREALQTPSRGWTGQGRRKVRD</sequence>
<dbReference type="PANTHER" id="PTHR47683:SF3">
    <property type="entry name" value="RIBOSOMAL LARGE SUBUNIT PSEUDOURIDINE SYNTHASE B"/>
    <property type="match status" value="1"/>
</dbReference>
<evidence type="ECO:0000256" key="6">
    <source>
        <dbReference type="ARBA" id="ARBA00037383"/>
    </source>
</evidence>
<dbReference type="InterPro" id="IPR036986">
    <property type="entry name" value="S4_RNA-bd_sf"/>
</dbReference>
<keyword evidence="10" id="KW-1185">Reference proteome</keyword>
<proteinExistence type="inferred from homology"/>
<feature type="compositionally biased region" description="Basic and acidic residues" evidence="8">
    <location>
        <begin position="264"/>
        <end position="274"/>
    </location>
</feature>
<organism evidence="9 10">
    <name type="scientific">Acidithiobacillus ferridurans</name>
    <dbReference type="NCBI Taxonomy" id="1232575"/>
    <lineage>
        <taxon>Bacteria</taxon>
        <taxon>Pseudomonadati</taxon>
        <taxon>Pseudomonadota</taxon>
        <taxon>Acidithiobacillia</taxon>
        <taxon>Acidithiobacillales</taxon>
        <taxon>Acidithiobacillaceae</taxon>
        <taxon>Acidithiobacillus</taxon>
    </lineage>
</organism>
<comment type="similarity">
    <text evidence="1 7">Belongs to the pseudouridine synthase RsuA family.</text>
</comment>